<gene>
    <name evidence="2" type="ORF">AVDCRST_MAG50-1760</name>
</gene>
<feature type="compositionally biased region" description="Basic and acidic residues" evidence="1">
    <location>
        <begin position="222"/>
        <end position="234"/>
    </location>
</feature>
<name>A0A6J4I8H5_9ACTN</name>
<feature type="non-terminal residue" evidence="2">
    <location>
        <position position="282"/>
    </location>
</feature>
<dbReference type="AlphaFoldDB" id="A0A6J4I8H5"/>
<dbReference type="EMBL" id="CADCTF010000095">
    <property type="protein sequence ID" value="CAA9243138.1"/>
    <property type="molecule type" value="Genomic_DNA"/>
</dbReference>
<evidence type="ECO:0000256" key="1">
    <source>
        <dbReference type="SAM" id="MobiDB-lite"/>
    </source>
</evidence>
<protein>
    <submittedName>
        <fullName evidence="2">Uncharacterized protein</fullName>
    </submittedName>
</protein>
<feature type="compositionally biased region" description="Basic residues" evidence="1">
    <location>
        <begin position="262"/>
        <end position="282"/>
    </location>
</feature>
<feature type="region of interest" description="Disordered" evidence="1">
    <location>
        <begin position="1"/>
        <end position="28"/>
    </location>
</feature>
<accession>A0A6J4I8H5</accession>
<feature type="non-terminal residue" evidence="2">
    <location>
        <position position="1"/>
    </location>
</feature>
<reference evidence="2" key="1">
    <citation type="submission" date="2020-02" db="EMBL/GenBank/DDBJ databases">
        <authorList>
            <person name="Meier V. D."/>
        </authorList>
    </citation>
    <scope>NUCLEOTIDE SEQUENCE</scope>
    <source>
        <strain evidence="2">AVDCRST_MAG50</strain>
    </source>
</reference>
<evidence type="ECO:0000313" key="2">
    <source>
        <dbReference type="EMBL" id="CAA9243138.1"/>
    </source>
</evidence>
<proteinExistence type="predicted"/>
<sequence length="282" mass="30286">EASSRTGAVLHQPAAGPPLRRLHPRSGGLGRLRALSRTERGRGILPRALATWTSHRLGRRALGARGDGGGLPRMGAAAAPGANADHRKSAVRAASGARVFVLAACLHVQRGRGLHTPAQLQQVHLSEPGDRQLPPARRLRLFGLLSAGPRIAVGENRVSGVGAPGRVALAGATTRLAPGFRDAALSSVPRRPTPLGGDPSRVRVRHRPSGRGLPAEALARGPQREPVVRPSPDRRRPRAVPAGRLRLPRRHEHGPQEPLEARHRHRLPSGRGRRRRYSRKPL</sequence>
<organism evidence="2">
    <name type="scientific">uncultured Acidimicrobiales bacterium</name>
    <dbReference type="NCBI Taxonomy" id="310071"/>
    <lineage>
        <taxon>Bacteria</taxon>
        <taxon>Bacillati</taxon>
        <taxon>Actinomycetota</taxon>
        <taxon>Acidimicrobiia</taxon>
        <taxon>Acidimicrobiales</taxon>
        <taxon>environmental samples</taxon>
    </lineage>
</organism>
<feature type="region of interest" description="Disordered" evidence="1">
    <location>
        <begin position="181"/>
        <end position="282"/>
    </location>
</feature>